<dbReference type="InterPro" id="IPR000292">
    <property type="entry name" value="For/NO2_transpt"/>
</dbReference>
<keyword evidence="2 6" id="KW-0812">Transmembrane</keyword>
<dbReference type="RefSeq" id="WP_244356024.1">
    <property type="nucleotide sequence ID" value="NZ_JAJNNZ010000004.1"/>
</dbReference>
<dbReference type="GO" id="GO:0015499">
    <property type="term" value="F:formate transmembrane transporter activity"/>
    <property type="evidence" value="ECO:0007669"/>
    <property type="project" value="TreeGrafter"/>
</dbReference>
<evidence type="ECO:0000313" key="7">
    <source>
        <dbReference type="EMBL" id="MCJ2376473.1"/>
    </source>
</evidence>
<evidence type="ECO:0000256" key="3">
    <source>
        <dbReference type="ARBA" id="ARBA00022989"/>
    </source>
</evidence>
<organism evidence="7 8">
    <name type="scientific">Vibrio gelatinilyticus</name>
    <dbReference type="NCBI Taxonomy" id="2893468"/>
    <lineage>
        <taxon>Bacteria</taxon>
        <taxon>Pseudomonadati</taxon>
        <taxon>Pseudomonadota</taxon>
        <taxon>Gammaproteobacteria</taxon>
        <taxon>Vibrionales</taxon>
        <taxon>Vibrionaceae</taxon>
        <taxon>Vibrio</taxon>
    </lineage>
</organism>
<dbReference type="AlphaFoldDB" id="A0A9X1W9H7"/>
<dbReference type="PANTHER" id="PTHR30520:SF6">
    <property type="entry name" value="FORMATE_NITRATE FAMILY TRANSPORTER (EUROFUNG)"/>
    <property type="match status" value="1"/>
</dbReference>
<feature type="transmembrane region" description="Helical" evidence="6">
    <location>
        <begin position="112"/>
        <end position="133"/>
    </location>
</feature>
<dbReference type="PROSITE" id="PS01005">
    <property type="entry name" value="FORMATE_NITRITE_TP_1"/>
    <property type="match status" value="1"/>
</dbReference>
<dbReference type="InterPro" id="IPR024002">
    <property type="entry name" value="For/NO2_transpt_CS"/>
</dbReference>
<dbReference type="EMBL" id="JAJNNZ010000004">
    <property type="protein sequence ID" value="MCJ2376473.1"/>
    <property type="molecule type" value="Genomic_DNA"/>
</dbReference>
<reference evidence="7" key="1">
    <citation type="submission" date="2021-11" db="EMBL/GenBank/DDBJ databases">
        <title>Vibrio ZSDE26 sp. nov. and Vibrio ZSDZ34 sp. nov., isolated from coastal seawater in Qingdao.</title>
        <authorList>
            <person name="Zhang P."/>
        </authorList>
    </citation>
    <scope>NUCLEOTIDE SEQUENCE</scope>
    <source>
        <strain evidence="7">ZSDZ34</strain>
    </source>
</reference>
<feature type="transmembrane region" description="Helical" evidence="6">
    <location>
        <begin position="31"/>
        <end position="54"/>
    </location>
</feature>
<sequence length="274" mass="28635">MADLYGFDAFSPRQIAEKVDTIGVTKARLPLLSMIMLGILAGAFIGLGGLYFTIVKSDASLGFAAQQVLGGLTFSLGLILVIVAGAELFTGNNLLAMAWADGKITTIELVRNWVVVCAANFVGAIGVAALVYLSGHADMNQGAIAETYAKIAAAKCEMSFWNAFFRGVLCNILVCMAVWMALAGRSVVDKAVAIIFPISAFVAAGFEHSIANMYFIPLAMMLEASGTVEAAGGVSIIGFAGNLFPVILGNLVGGSVFVGLVYHIIYLRGSNKGC</sequence>
<dbReference type="PANTHER" id="PTHR30520">
    <property type="entry name" value="FORMATE TRANSPORTER-RELATED"/>
    <property type="match status" value="1"/>
</dbReference>
<name>A0A9X1W9H7_9VIBR</name>
<dbReference type="Pfam" id="PF01226">
    <property type="entry name" value="Form_Nir_trans"/>
    <property type="match status" value="1"/>
</dbReference>
<comment type="caution">
    <text evidence="7">The sequence shown here is derived from an EMBL/GenBank/DDBJ whole genome shotgun (WGS) entry which is preliminary data.</text>
</comment>
<proteinExistence type="inferred from homology"/>
<evidence type="ECO:0000313" key="8">
    <source>
        <dbReference type="Proteomes" id="UP001139488"/>
    </source>
</evidence>
<comment type="subcellular location">
    <subcellularLocation>
        <location evidence="1">Membrane</location>
        <topology evidence="1">Multi-pass membrane protein</topology>
    </subcellularLocation>
</comment>
<keyword evidence="3 6" id="KW-1133">Transmembrane helix</keyword>
<keyword evidence="4 6" id="KW-0472">Membrane</keyword>
<keyword evidence="8" id="KW-1185">Reference proteome</keyword>
<comment type="similarity">
    <text evidence="5">Belongs to the FNT transporter (TC 1.A.16) family.</text>
</comment>
<evidence type="ECO:0000256" key="1">
    <source>
        <dbReference type="ARBA" id="ARBA00004141"/>
    </source>
</evidence>
<feature type="transmembrane region" description="Helical" evidence="6">
    <location>
        <begin position="74"/>
        <end position="100"/>
    </location>
</feature>
<evidence type="ECO:0000256" key="6">
    <source>
        <dbReference type="SAM" id="Phobius"/>
    </source>
</evidence>
<feature type="transmembrane region" description="Helical" evidence="6">
    <location>
        <begin position="163"/>
        <end position="182"/>
    </location>
</feature>
<dbReference type="InterPro" id="IPR023271">
    <property type="entry name" value="Aquaporin-like"/>
</dbReference>
<evidence type="ECO:0000256" key="5">
    <source>
        <dbReference type="ARBA" id="ARBA00049660"/>
    </source>
</evidence>
<evidence type="ECO:0000256" key="4">
    <source>
        <dbReference type="ARBA" id="ARBA00023136"/>
    </source>
</evidence>
<accession>A0A9X1W9H7</accession>
<evidence type="ECO:0000256" key="2">
    <source>
        <dbReference type="ARBA" id="ARBA00022692"/>
    </source>
</evidence>
<feature type="transmembrane region" description="Helical" evidence="6">
    <location>
        <begin position="194"/>
        <end position="216"/>
    </location>
</feature>
<feature type="transmembrane region" description="Helical" evidence="6">
    <location>
        <begin position="236"/>
        <end position="262"/>
    </location>
</feature>
<dbReference type="Proteomes" id="UP001139488">
    <property type="component" value="Unassembled WGS sequence"/>
</dbReference>
<dbReference type="GO" id="GO:0005886">
    <property type="term" value="C:plasma membrane"/>
    <property type="evidence" value="ECO:0007669"/>
    <property type="project" value="TreeGrafter"/>
</dbReference>
<protein>
    <submittedName>
        <fullName evidence="7">Formate/nitrite transporter family protein</fullName>
    </submittedName>
</protein>
<gene>
    <name evidence="7" type="ORF">LNL84_06455</name>
</gene>
<dbReference type="Gene3D" id="1.20.1080.10">
    <property type="entry name" value="Glycerol uptake facilitator protein"/>
    <property type="match status" value="1"/>
</dbReference>